<reference evidence="2" key="2">
    <citation type="submission" date="2020-09" db="EMBL/GenBank/DDBJ databases">
        <authorList>
            <person name="Sun Q."/>
            <person name="Zhou Y."/>
        </authorList>
    </citation>
    <scope>NUCLEOTIDE SEQUENCE</scope>
    <source>
        <strain evidence="2">CGMCC 1.12181</strain>
    </source>
</reference>
<evidence type="ECO:0008006" key="4">
    <source>
        <dbReference type="Google" id="ProtNLM"/>
    </source>
</evidence>
<name>A0A917CIH8_9GAMM</name>
<comment type="caution">
    <text evidence="2">The sequence shown here is derived from an EMBL/GenBank/DDBJ whole genome shotgun (WGS) entry which is preliminary data.</text>
</comment>
<reference evidence="2" key="1">
    <citation type="journal article" date="2014" name="Int. J. Syst. Evol. Microbiol.">
        <title>Complete genome sequence of Corynebacterium casei LMG S-19264T (=DSM 44701T), isolated from a smear-ripened cheese.</title>
        <authorList>
            <consortium name="US DOE Joint Genome Institute (JGI-PGF)"/>
            <person name="Walter F."/>
            <person name="Albersmeier A."/>
            <person name="Kalinowski J."/>
            <person name="Ruckert C."/>
        </authorList>
    </citation>
    <scope>NUCLEOTIDE SEQUENCE</scope>
    <source>
        <strain evidence="2">CGMCC 1.12181</strain>
    </source>
</reference>
<dbReference type="Pfam" id="PF03597">
    <property type="entry name" value="FixS"/>
    <property type="match status" value="1"/>
</dbReference>
<dbReference type="AlphaFoldDB" id="A0A917CIH8"/>
<accession>A0A917CIH8</accession>
<sequence length="73" mass="8601">MNMIYVLVVLSLILVVAAVWAIHWAINKNQFDDLDSPAFSILEDDTPADRYQRRQQQMQHNQSECEHDKKEDK</sequence>
<dbReference type="PANTHER" id="PTHR41532:SF1">
    <property type="entry name" value="FIXS PROTEIN"/>
    <property type="match status" value="1"/>
</dbReference>
<gene>
    <name evidence="2" type="ORF">GCM10011365_06190</name>
</gene>
<evidence type="ECO:0000313" key="2">
    <source>
        <dbReference type="EMBL" id="GGF87819.1"/>
    </source>
</evidence>
<feature type="compositionally biased region" description="Basic and acidic residues" evidence="1">
    <location>
        <begin position="63"/>
        <end position="73"/>
    </location>
</feature>
<dbReference type="InterPro" id="IPR004714">
    <property type="entry name" value="Cyt_oxidase_maturation_cbb3"/>
</dbReference>
<organism evidence="2 3">
    <name type="scientific">Marinicella pacifica</name>
    <dbReference type="NCBI Taxonomy" id="1171543"/>
    <lineage>
        <taxon>Bacteria</taxon>
        <taxon>Pseudomonadati</taxon>
        <taxon>Pseudomonadota</taxon>
        <taxon>Gammaproteobacteria</taxon>
        <taxon>Lysobacterales</taxon>
        <taxon>Marinicellaceae</taxon>
        <taxon>Marinicella</taxon>
    </lineage>
</organism>
<dbReference type="Proteomes" id="UP000605253">
    <property type="component" value="Unassembled WGS sequence"/>
</dbReference>
<protein>
    <recommendedName>
        <fullName evidence="4">Cbb3-type cytochrome oxidase maturation protein</fullName>
    </recommendedName>
</protein>
<proteinExistence type="predicted"/>
<keyword evidence="3" id="KW-1185">Reference proteome</keyword>
<dbReference type="EMBL" id="BMEO01000002">
    <property type="protein sequence ID" value="GGF87819.1"/>
    <property type="molecule type" value="Genomic_DNA"/>
</dbReference>
<dbReference type="NCBIfam" id="TIGR00847">
    <property type="entry name" value="ccoS"/>
    <property type="match status" value="1"/>
</dbReference>
<evidence type="ECO:0000256" key="1">
    <source>
        <dbReference type="SAM" id="MobiDB-lite"/>
    </source>
</evidence>
<dbReference type="PANTHER" id="PTHR41532">
    <property type="entry name" value="FIXS PROTEIN"/>
    <property type="match status" value="1"/>
</dbReference>
<feature type="region of interest" description="Disordered" evidence="1">
    <location>
        <begin position="51"/>
        <end position="73"/>
    </location>
</feature>
<evidence type="ECO:0000313" key="3">
    <source>
        <dbReference type="Proteomes" id="UP000605253"/>
    </source>
</evidence>